<comment type="similarity">
    <text evidence="2 11">Belongs to the cysteine dioxygenase family.</text>
</comment>
<evidence type="ECO:0000256" key="1">
    <source>
        <dbReference type="ARBA" id="ARBA00004759"/>
    </source>
</evidence>
<evidence type="ECO:0000256" key="8">
    <source>
        <dbReference type="ARBA" id="ARBA00023004"/>
    </source>
</evidence>
<feature type="cross-link" description="3'-(S-cysteinyl)-tyrosine (Cys-Tyr)" evidence="9">
    <location>
        <begin position="120"/>
        <end position="240"/>
    </location>
</feature>
<comment type="cofactor">
    <cofactor evidence="11">
        <name>Fe cation</name>
        <dbReference type="ChEBI" id="CHEBI:24875"/>
    </cofactor>
    <text evidence="11">Binds 1 Fe cation per subunit.</text>
</comment>
<accession>A0A5E4QTT5</accession>
<dbReference type="CDD" id="cd10548">
    <property type="entry name" value="cupin_CDO"/>
    <property type="match status" value="1"/>
</dbReference>
<gene>
    <name evidence="12" type="ORF">LSINAPIS_LOCUS11822</name>
</gene>
<keyword evidence="5 9" id="KW-0883">Thioether bond</keyword>
<evidence type="ECO:0000256" key="9">
    <source>
        <dbReference type="PIRSR" id="PIRSR610300-50"/>
    </source>
</evidence>
<proteinExistence type="inferred from homology"/>
<dbReference type="AlphaFoldDB" id="A0A5E4QTT5"/>
<evidence type="ECO:0000256" key="2">
    <source>
        <dbReference type="ARBA" id="ARBA00006622"/>
    </source>
</evidence>
<dbReference type="InterPro" id="IPR014710">
    <property type="entry name" value="RmlC-like_jellyroll"/>
</dbReference>
<comment type="catalytic activity">
    <reaction evidence="11">
        <text>L-cysteine + O2 = 3-sulfino-L-alanine + H(+)</text>
        <dbReference type="Rhea" id="RHEA:20441"/>
        <dbReference type="ChEBI" id="CHEBI:15378"/>
        <dbReference type="ChEBI" id="CHEBI:15379"/>
        <dbReference type="ChEBI" id="CHEBI:35235"/>
        <dbReference type="ChEBI" id="CHEBI:61085"/>
        <dbReference type="EC" id="1.13.11.20"/>
    </reaction>
</comment>
<feature type="binding site" evidence="10">
    <location>
        <position position="113"/>
    </location>
    <ligand>
        <name>Fe cation</name>
        <dbReference type="ChEBI" id="CHEBI:24875"/>
        <note>catalytic</note>
    </ligand>
</feature>
<dbReference type="UniPathway" id="UPA00012">
    <property type="reaction ID" value="UER00537"/>
</dbReference>
<dbReference type="SUPFAM" id="SSF51182">
    <property type="entry name" value="RmlC-like cupins"/>
    <property type="match status" value="1"/>
</dbReference>
<reference evidence="12 13" key="1">
    <citation type="submission" date="2017-07" db="EMBL/GenBank/DDBJ databases">
        <authorList>
            <person name="Talla V."/>
            <person name="Backstrom N."/>
        </authorList>
    </citation>
    <scope>NUCLEOTIDE SEQUENCE [LARGE SCALE GENOMIC DNA]</scope>
</reference>
<keyword evidence="8 10" id="KW-0408">Iron</keyword>
<evidence type="ECO:0000256" key="10">
    <source>
        <dbReference type="PIRSR" id="PIRSR610300-51"/>
    </source>
</evidence>
<dbReference type="Gene3D" id="2.60.120.10">
    <property type="entry name" value="Jelly Rolls"/>
    <property type="match status" value="1"/>
</dbReference>
<dbReference type="GO" id="GO:0019448">
    <property type="term" value="P:L-cysteine catabolic process"/>
    <property type="evidence" value="ECO:0007669"/>
    <property type="project" value="TreeGrafter"/>
</dbReference>
<evidence type="ECO:0000256" key="5">
    <source>
        <dbReference type="ARBA" id="ARBA00022784"/>
    </source>
</evidence>
<keyword evidence="6 11" id="KW-0223">Dioxygenase</keyword>
<dbReference type="PANTHER" id="PTHR12918">
    <property type="entry name" value="CYSTEINE DIOXYGENASE"/>
    <property type="match status" value="1"/>
</dbReference>
<dbReference type="EMBL" id="FZQP02005332">
    <property type="protein sequence ID" value="VVD01395.1"/>
    <property type="molecule type" value="Genomic_DNA"/>
</dbReference>
<feature type="binding site" evidence="10">
    <location>
        <position position="223"/>
    </location>
    <ligand>
        <name>Fe cation</name>
        <dbReference type="ChEBI" id="CHEBI:24875"/>
        <note>catalytic</note>
    </ligand>
</feature>
<keyword evidence="7 11" id="KW-0560">Oxidoreductase</keyword>
<keyword evidence="13" id="KW-1185">Reference proteome</keyword>
<dbReference type="InterPro" id="IPR010300">
    <property type="entry name" value="CDO_1"/>
</dbReference>
<dbReference type="GO" id="GO:0008198">
    <property type="term" value="F:ferrous iron binding"/>
    <property type="evidence" value="ECO:0007669"/>
    <property type="project" value="TreeGrafter"/>
</dbReference>
<evidence type="ECO:0000256" key="6">
    <source>
        <dbReference type="ARBA" id="ARBA00022964"/>
    </source>
</evidence>
<sequence length="286" mass="32645">MEIENANCRSRLSECVHSLASGNYSIERPLKVDIEIPSLKILIEELHRVFENNYVNIQHVQKLMAAYKSNPKDWKKFAKFDRYRYTRNLVDAGNGLFNIMILCWGAGHASAIHDHADAHCFMKQLDGTLEEVRYAWPETVEPEVLKKLKKHQTAYSGESGDVTDSENNNSACDRCHNGSCQIDRCQHGDECTDDYDAHSMREIGRTRLELNDVCYINDALGLHRVENPSHVDGAVSLHLYCPPFDSCRVFDARTGKPTNVKVTFWSEYGKKMKRVMDANEVADSQQ</sequence>
<evidence type="ECO:0000256" key="3">
    <source>
        <dbReference type="ARBA" id="ARBA00013133"/>
    </source>
</evidence>
<protein>
    <recommendedName>
        <fullName evidence="3 11">Cysteine dioxygenase</fullName>
        <ecNumber evidence="3 11">1.13.11.20</ecNumber>
    </recommendedName>
</protein>
<keyword evidence="4 10" id="KW-0479">Metal-binding</keyword>
<evidence type="ECO:0000313" key="13">
    <source>
        <dbReference type="Proteomes" id="UP000324832"/>
    </source>
</evidence>
<evidence type="ECO:0000256" key="7">
    <source>
        <dbReference type="ARBA" id="ARBA00023002"/>
    </source>
</evidence>
<dbReference type="GO" id="GO:0017172">
    <property type="term" value="F:cysteine dioxygenase activity"/>
    <property type="evidence" value="ECO:0007669"/>
    <property type="project" value="UniProtKB-UniRule"/>
</dbReference>
<feature type="binding site" evidence="10">
    <location>
        <position position="115"/>
    </location>
    <ligand>
        <name>Fe cation</name>
        <dbReference type="ChEBI" id="CHEBI:24875"/>
        <note>catalytic</note>
    </ligand>
</feature>
<evidence type="ECO:0000313" key="12">
    <source>
        <dbReference type="EMBL" id="VVD01395.1"/>
    </source>
</evidence>
<dbReference type="InterPro" id="IPR011051">
    <property type="entry name" value="RmlC_Cupin_sf"/>
</dbReference>
<dbReference type="Proteomes" id="UP000324832">
    <property type="component" value="Unassembled WGS sequence"/>
</dbReference>
<comment type="pathway">
    <text evidence="1 11">Organosulfur biosynthesis; taurine biosynthesis; hypotaurine from L-cysteine: step 1/2.</text>
</comment>
<evidence type="ECO:0000256" key="11">
    <source>
        <dbReference type="RuleBase" id="RU366010"/>
    </source>
</evidence>
<name>A0A5E4QTT5_9NEOP</name>
<dbReference type="Pfam" id="PF05995">
    <property type="entry name" value="CDO_I"/>
    <property type="match status" value="2"/>
</dbReference>
<organism evidence="12 13">
    <name type="scientific">Leptidea sinapis</name>
    <dbReference type="NCBI Taxonomy" id="189913"/>
    <lineage>
        <taxon>Eukaryota</taxon>
        <taxon>Metazoa</taxon>
        <taxon>Ecdysozoa</taxon>
        <taxon>Arthropoda</taxon>
        <taxon>Hexapoda</taxon>
        <taxon>Insecta</taxon>
        <taxon>Pterygota</taxon>
        <taxon>Neoptera</taxon>
        <taxon>Endopterygota</taxon>
        <taxon>Lepidoptera</taxon>
        <taxon>Glossata</taxon>
        <taxon>Ditrysia</taxon>
        <taxon>Papilionoidea</taxon>
        <taxon>Pieridae</taxon>
        <taxon>Dismorphiinae</taxon>
        <taxon>Leptidea</taxon>
    </lineage>
</organism>
<dbReference type="GO" id="GO:0042412">
    <property type="term" value="P:taurine biosynthetic process"/>
    <property type="evidence" value="ECO:0007669"/>
    <property type="project" value="UniProtKB-UniRule"/>
</dbReference>
<dbReference type="EC" id="1.13.11.20" evidence="3 11"/>
<dbReference type="PANTHER" id="PTHR12918:SF1">
    <property type="entry name" value="CYSTEINE DIOXYGENASE TYPE 1"/>
    <property type="match status" value="1"/>
</dbReference>
<evidence type="ECO:0000256" key="4">
    <source>
        <dbReference type="ARBA" id="ARBA00022723"/>
    </source>
</evidence>